<dbReference type="PANTHER" id="PTHR13593">
    <property type="match status" value="1"/>
</dbReference>
<dbReference type="EMBL" id="CAAALY010046624">
    <property type="protein sequence ID" value="VEL20473.1"/>
    <property type="molecule type" value="Genomic_DNA"/>
</dbReference>
<dbReference type="AlphaFoldDB" id="A0A448WUC2"/>
<dbReference type="InterPro" id="IPR017946">
    <property type="entry name" value="PLC-like_Pdiesterase_TIM-brl"/>
</dbReference>
<sequence length="177" mass="20384">MRTHNSSSYGIKWDSEFAPDLEAPPQVRRLGALAKFFMVNWTRTQNHTLLQQLIGGVRYFDFRVATGRHQKTTSDSTKVLSSVSKETQQRSDQGQVLLNDSASLSLPATDNLFFVHGLYANSIRTDLNEIKMFLQSHPREIVLLDFNHFYDMDSSHAEKFYNLLQQVIIYIFPSHDV</sequence>
<dbReference type="SUPFAM" id="SSF51695">
    <property type="entry name" value="PLC-like phosphodiesterases"/>
    <property type="match status" value="1"/>
</dbReference>
<name>A0A448WUC2_9PLAT</name>
<evidence type="ECO:0008006" key="3">
    <source>
        <dbReference type="Google" id="ProtNLM"/>
    </source>
</evidence>
<dbReference type="OrthoDB" id="1046782at2759"/>
<proteinExistence type="predicted"/>
<dbReference type="Proteomes" id="UP000784294">
    <property type="component" value="Unassembled WGS sequence"/>
</dbReference>
<keyword evidence="2" id="KW-1185">Reference proteome</keyword>
<reference evidence="1" key="1">
    <citation type="submission" date="2018-11" db="EMBL/GenBank/DDBJ databases">
        <authorList>
            <consortium name="Pathogen Informatics"/>
        </authorList>
    </citation>
    <scope>NUCLEOTIDE SEQUENCE</scope>
</reference>
<dbReference type="Gene3D" id="3.20.20.190">
    <property type="entry name" value="Phosphatidylinositol (PI) phosphodiesterase"/>
    <property type="match status" value="1"/>
</dbReference>
<evidence type="ECO:0000313" key="1">
    <source>
        <dbReference type="EMBL" id="VEL20473.1"/>
    </source>
</evidence>
<dbReference type="InterPro" id="IPR051057">
    <property type="entry name" value="PI-PLC_domain"/>
</dbReference>
<dbReference type="GO" id="GO:0006629">
    <property type="term" value="P:lipid metabolic process"/>
    <property type="evidence" value="ECO:0007669"/>
    <property type="project" value="InterPro"/>
</dbReference>
<comment type="caution">
    <text evidence="1">The sequence shown here is derived from an EMBL/GenBank/DDBJ whole genome shotgun (WGS) entry which is preliminary data.</text>
</comment>
<dbReference type="GO" id="GO:0008081">
    <property type="term" value="F:phosphoric diester hydrolase activity"/>
    <property type="evidence" value="ECO:0007669"/>
    <property type="project" value="InterPro"/>
</dbReference>
<evidence type="ECO:0000313" key="2">
    <source>
        <dbReference type="Proteomes" id="UP000784294"/>
    </source>
</evidence>
<accession>A0A448WUC2</accession>
<organism evidence="1 2">
    <name type="scientific">Protopolystoma xenopodis</name>
    <dbReference type="NCBI Taxonomy" id="117903"/>
    <lineage>
        <taxon>Eukaryota</taxon>
        <taxon>Metazoa</taxon>
        <taxon>Spiralia</taxon>
        <taxon>Lophotrochozoa</taxon>
        <taxon>Platyhelminthes</taxon>
        <taxon>Monogenea</taxon>
        <taxon>Polyopisthocotylea</taxon>
        <taxon>Polystomatidea</taxon>
        <taxon>Polystomatidae</taxon>
        <taxon>Protopolystoma</taxon>
    </lineage>
</organism>
<gene>
    <name evidence="1" type="ORF">PXEA_LOCUS13913</name>
</gene>
<protein>
    <recommendedName>
        <fullName evidence="3">Phosphatidylinositol-specific phospholipase C X domain-containing protein</fullName>
    </recommendedName>
</protein>
<dbReference type="PANTHER" id="PTHR13593:SF113">
    <property type="entry name" value="SI:DKEY-266F7.9"/>
    <property type="match status" value="1"/>
</dbReference>